<accession>A0A1B6FYH2</accession>
<feature type="non-terminal residue" evidence="1">
    <location>
        <position position="110"/>
    </location>
</feature>
<name>A0A1B6FYH2_9HEMI</name>
<organism evidence="1">
    <name type="scientific">Cuerna arida</name>
    <dbReference type="NCBI Taxonomy" id="1464854"/>
    <lineage>
        <taxon>Eukaryota</taxon>
        <taxon>Metazoa</taxon>
        <taxon>Ecdysozoa</taxon>
        <taxon>Arthropoda</taxon>
        <taxon>Hexapoda</taxon>
        <taxon>Insecta</taxon>
        <taxon>Pterygota</taxon>
        <taxon>Neoptera</taxon>
        <taxon>Paraneoptera</taxon>
        <taxon>Hemiptera</taxon>
        <taxon>Auchenorrhyncha</taxon>
        <taxon>Membracoidea</taxon>
        <taxon>Cicadellidae</taxon>
        <taxon>Cicadellinae</taxon>
        <taxon>Proconiini</taxon>
        <taxon>Cuerna</taxon>
    </lineage>
</organism>
<gene>
    <name evidence="1" type="ORF">g.46110</name>
</gene>
<reference evidence="1" key="1">
    <citation type="submission" date="2015-11" db="EMBL/GenBank/DDBJ databases">
        <title>De novo transcriptome assembly of four potential Pierce s Disease insect vectors from Arizona vineyards.</title>
        <authorList>
            <person name="Tassone E.E."/>
        </authorList>
    </citation>
    <scope>NUCLEOTIDE SEQUENCE</scope>
</reference>
<evidence type="ECO:0000313" key="1">
    <source>
        <dbReference type="EMBL" id="JAS55113.1"/>
    </source>
</evidence>
<dbReference type="EMBL" id="GECZ01014656">
    <property type="protein sequence ID" value="JAS55113.1"/>
    <property type="molecule type" value="Transcribed_RNA"/>
</dbReference>
<sequence>MSVGRRETLRRVLSICVKELCDELVNKLRNKRKRQWVREWIRRRDRLGASATLLKELASEDPQSYYNIMRLTVPKFEELLKMISPLIKKEDTRWREAISCRTKLEIALRY</sequence>
<dbReference type="AlphaFoldDB" id="A0A1B6FYH2"/>
<proteinExistence type="predicted"/>
<protein>
    <submittedName>
        <fullName evidence="1">Uncharacterized protein</fullName>
    </submittedName>
</protein>